<reference evidence="3" key="1">
    <citation type="submission" date="2022-10" db="EMBL/GenBank/DDBJ databases">
        <title>Tapping the CABI collections for fungal endophytes: first genome assemblies for Collariella, Neodidymelliopsis, Ascochyta clinopodiicola, Didymella pomorum, Didymosphaeria variabile, Neocosmospora piperis and Neocucurbitaria cava.</title>
        <authorList>
            <person name="Hill R."/>
        </authorList>
    </citation>
    <scope>NUCLEOTIDE SEQUENCE</scope>
    <source>
        <strain evidence="3">IMI 356815</strain>
    </source>
</reference>
<dbReference type="GeneID" id="80912522"/>
<dbReference type="RefSeq" id="XP_056069301.1">
    <property type="nucleotide sequence ID" value="XM_056217745.1"/>
</dbReference>
<dbReference type="Proteomes" id="UP001140513">
    <property type="component" value="Unassembled WGS sequence"/>
</dbReference>
<keyword evidence="1" id="KW-0472">Membrane</keyword>
<dbReference type="PANTHER" id="PTHR34502">
    <property type="entry name" value="DUF6594 DOMAIN-CONTAINING PROTEIN-RELATED"/>
    <property type="match status" value="1"/>
</dbReference>
<dbReference type="Pfam" id="PF20237">
    <property type="entry name" value="DUF6594"/>
    <property type="match status" value="1"/>
</dbReference>
<evidence type="ECO:0000256" key="1">
    <source>
        <dbReference type="SAM" id="Phobius"/>
    </source>
</evidence>
<dbReference type="AlphaFoldDB" id="A0A9W8XJ90"/>
<comment type="caution">
    <text evidence="3">The sequence shown here is derived from an EMBL/GenBank/DDBJ whole genome shotgun (WGS) entry which is preliminary data.</text>
</comment>
<feature type="transmembrane region" description="Helical" evidence="1">
    <location>
        <begin position="261"/>
        <end position="279"/>
    </location>
</feature>
<gene>
    <name evidence="3" type="ORF">N0V89_008992</name>
</gene>
<accession>A0A9W8XJ90</accession>
<sequence>MFSEKVPEGMLPKWESLAEELDACVPGYPRLAREMEQAPASTIFRRFSALNARNLLYLQRDLIMLENRLKQVEYRDSISTKGFRQHYAKDSNNLHYSTAFGDSVQWNLMLQVRERLKEYNETLVLQSIILKLPVPDDYDVKDISCFIHLPQGMNAPLSGSDKATWGLPEQPDLRAADLVTLKPRRKEDRFSNFVSEHAIRYVQWPLKLFQSKKKREEHHGMVTYKDRTIHRATYIIIGTLAGLAPILSIIVLTKLHTMKARLWTTAVFNVGIAFSLQLFTEAKRMDIFAVTAALV</sequence>
<dbReference type="EMBL" id="JAPEUX010000006">
    <property type="protein sequence ID" value="KAJ4350371.1"/>
    <property type="molecule type" value="Genomic_DNA"/>
</dbReference>
<protein>
    <recommendedName>
        <fullName evidence="2">DUF6594 domain-containing protein</fullName>
    </recommendedName>
</protein>
<feature type="transmembrane region" description="Helical" evidence="1">
    <location>
        <begin position="234"/>
        <end position="255"/>
    </location>
</feature>
<dbReference type="InterPro" id="IPR046529">
    <property type="entry name" value="DUF6594"/>
</dbReference>
<proteinExistence type="predicted"/>
<organism evidence="3 4">
    <name type="scientific">Didymosphaeria variabile</name>
    <dbReference type="NCBI Taxonomy" id="1932322"/>
    <lineage>
        <taxon>Eukaryota</taxon>
        <taxon>Fungi</taxon>
        <taxon>Dikarya</taxon>
        <taxon>Ascomycota</taxon>
        <taxon>Pezizomycotina</taxon>
        <taxon>Dothideomycetes</taxon>
        <taxon>Pleosporomycetidae</taxon>
        <taxon>Pleosporales</taxon>
        <taxon>Massarineae</taxon>
        <taxon>Didymosphaeriaceae</taxon>
        <taxon>Didymosphaeria</taxon>
    </lineage>
</organism>
<keyword evidence="4" id="KW-1185">Reference proteome</keyword>
<evidence type="ECO:0000313" key="3">
    <source>
        <dbReference type="EMBL" id="KAJ4350371.1"/>
    </source>
</evidence>
<evidence type="ECO:0000259" key="2">
    <source>
        <dbReference type="Pfam" id="PF20237"/>
    </source>
</evidence>
<feature type="domain" description="DUF6594" evidence="2">
    <location>
        <begin position="28"/>
        <end position="294"/>
    </location>
</feature>
<name>A0A9W8XJ90_9PLEO</name>
<dbReference type="OrthoDB" id="5342093at2759"/>
<evidence type="ECO:0000313" key="4">
    <source>
        <dbReference type="Proteomes" id="UP001140513"/>
    </source>
</evidence>
<keyword evidence="1" id="KW-1133">Transmembrane helix</keyword>
<keyword evidence="1" id="KW-0812">Transmembrane</keyword>
<dbReference type="PANTHER" id="PTHR34502:SF5">
    <property type="entry name" value="DUF6594 DOMAIN-CONTAINING PROTEIN"/>
    <property type="match status" value="1"/>
</dbReference>